<dbReference type="GO" id="GO:0038023">
    <property type="term" value="F:signaling receptor activity"/>
    <property type="evidence" value="ECO:0007669"/>
    <property type="project" value="TreeGrafter"/>
</dbReference>
<proteinExistence type="predicted"/>
<organism evidence="4 5">
    <name type="scientific">Varanus komodoensis</name>
    <name type="common">Komodo dragon</name>
    <dbReference type="NCBI Taxonomy" id="61221"/>
    <lineage>
        <taxon>Eukaryota</taxon>
        <taxon>Metazoa</taxon>
        <taxon>Chordata</taxon>
        <taxon>Craniata</taxon>
        <taxon>Vertebrata</taxon>
        <taxon>Euteleostomi</taxon>
        <taxon>Lepidosauria</taxon>
        <taxon>Squamata</taxon>
        <taxon>Bifurcata</taxon>
        <taxon>Unidentata</taxon>
        <taxon>Episquamata</taxon>
        <taxon>Toxicofera</taxon>
        <taxon>Anguimorpha</taxon>
        <taxon>Paleoanguimorpha</taxon>
        <taxon>Varanoidea</taxon>
        <taxon>Varanidae</taxon>
        <taxon>Varanus</taxon>
    </lineage>
</organism>
<evidence type="ECO:0008006" key="6">
    <source>
        <dbReference type="Google" id="ProtNLM"/>
    </source>
</evidence>
<reference evidence="4" key="2">
    <citation type="submission" date="2025-09" db="UniProtKB">
        <authorList>
            <consortium name="Ensembl"/>
        </authorList>
    </citation>
    <scope>IDENTIFICATION</scope>
</reference>
<evidence type="ECO:0000256" key="3">
    <source>
        <dbReference type="ARBA" id="ARBA00023319"/>
    </source>
</evidence>
<name>A0A8D2KZC6_VARKO</name>
<dbReference type="InterPro" id="IPR052314">
    <property type="entry name" value="Immune_rcpt_domain"/>
</dbReference>
<keyword evidence="5" id="KW-1185">Reference proteome</keyword>
<evidence type="ECO:0000313" key="4">
    <source>
        <dbReference type="Ensembl" id="ENSVKKP00000014510.1"/>
    </source>
</evidence>
<keyword evidence="3" id="KW-0393">Immunoglobulin domain</keyword>
<protein>
    <recommendedName>
        <fullName evidence="6">Ig-like domain-containing protein</fullName>
    </recommendedName>
</protein>
<dbReference type="InterPro" id="IPR013783">
    <property type="entry name" value="Ig-like_fold"/>
</dbReference>
<evidence type="ECO:0000313" key="5">
    <source>
        <dbReference type="Proteomes" id="UP000694545"/>
    </source>
</evidence>
<dbReference type="AlphaFoldDB" id="A0A8D2KZC6"/>
<evidence type="ECO:0000256" key="1">
    <source>
        <dbReference type="ARBA" id="ARBA00022729"/>
    </source>
</evidence>
<dbReference type="InterPro" id="IPR036179">
    <property type="entry name" value="Ig-like_dom_sf"/>
</dbReference>
<reference evidence="4" key="1">
    <citation type="submission" date="2025-08" db="UniProtKB">
        <authorList>
            <consortium name="Ensembl"/>
        </authorList>
    </citation>
    <scope>IDENTIFICATION</scope>
</reference>
<dbReference type="PANTHER" id="PTHR16423">
    <property type="entry name" value="TREM-LIKE TRANSCRIPT PROTEIN"/>
    <property type="match status" value="1"/>
</dbReference>
<dbReference type="SUPFAM" id="SSF48726">
    <property type="entry name" value="Immunoglobulin"/>
    <property type="match status" value="1"/>
</dbReference>
<sequence length="198" mass="22782">LVWSSTALLNIPYFKSSKQENIEEVMKVEGESLSIEGFCSQQYIQAKKVWCKSELLKECNLEDNLSFSGPQWRLLTTESNQRVILKNSENGCIYFFMPALQVEDSGIYWFGILDGLHITHLRKIKHSIFSNFSISLNVQESLFTCESIQIYCSPTCSLKWYSNLRACTDSPSIRVLQEGFAIYHQGNLHYWDRKAAAV</sequence>
<accession>A0A8D2KZC6</accession>
<dbReference type="Proteomes" id="UP000694545">
    <property type="component" value="Unplaced"/>
</dbReference>
<dbReference type="Ensembl" id="ENSVKKT00000014863.1">
    <property type="protein sequence ID" value="ENSVKKP00000014510.1"/>
    <property type="gene ID" value="ENSVKKG00000009981.1"/>
</dbReference>
<keyword evidence="1" id="KW-0732">Signal</keyword>
<dbReference type="PANTHER" id="PTHR16423:SF10">
    <property type="entry name" value="CRKD-BINDING PROTEIN-RELATED"/>
    <property type="match status" value="1"/>
</dbReference>
<keyword evidence="2" id="KW-1015">Disulfide bond</keyword>
<evidence type="ECO:0000256" key="2">
    <source>
        <dbReference type="ARBA" id="ARBA00023157"/>
    </source>
</evidence>
<dbReference type="GO" id="GO:0009986">
    <property type="term" value="C:cell surface"/>
    <property type="evidence" value="ECO:0007669"/>
    <property type="project" value="TreeGrafter"/>
</dbReference>
<dbReference type="Gene3D" id="2.60.40.10">
    <property type="entry name" value="Immunoglobulins"/>
    <property type="match status" value="1"/>
</dbReference>